<organism evidence="4 5">
    <name type="scientific">Actinoallomurus bryophytorum</name>
    <dbReference type="NCBI Taxonomy" id="1490222"/>
    <lineage>
        <taxon>Bacteria</taxon>
        <taxon>Bacillati</taxon>
        <taxon>Actinomycetota</taxon>
        <taxon>Actinomycetes</taxon>
        <taxon>Streptosporangiales</taxon>
        <taxon>Thermomonosporaceae</taxon>
        <taxon>Actinoallomurus</taxon>
    </lineage>
</organism>
<comment type="similarity">
    <text evidence="1 3">Belongs to the short-chain dehydrogenases/reductases (SDR) family.</text>
</comment>
<evidence type="ECO:0000256" key="1">
    <source>
        <dbReference type="ARBA" id="ARBA00006484"/>
    </source>
</evidence>
<dbReference type="Gene3D" id="3.40.50.720">
    <property type="entry name" value="NAD(P)-binding Rossmann-like Domain"/>
    <property type="match status" value="1"/>
</dbReference>
<proteinExistence type="inferred from homology"/>
<dbReference type="CDD" id="cd05233">
    <property type="entry name" value="SDR_c"/>
    <property type="match status" value="1"/>
</dbReference>
<dbReference type="GO" id="GO:0016491">
    <property type="term" value="F:oxidoreductase activity"/>
    <property type="evidence" value="ECO:0007669"/>
    <property type="project" value="UniProtKB-KW"/>
</dbReference>
<dbReference type="PRINTS" id="PR00080">
    <property type="entry name" value="SDRFAMILY"/>
</dbReference>
<dbReference type="PANTHER" id="PTHR44196">
    <property type="entry name" value="DEHYDROGENASE/REDUCTASE SDR FAMILY MEMBER 7B"/>
    <property type="match status" value="1"/>
</dbReference>
<evidence type="ECO:0000313" key="5">
    <source>
        <dbReference type="Proteomes" id="UP000316096"/>
    </source>
</evidence>
<evidence type="ECO:0000313" key="4">
    <source>
        <dbReference type="EMBL" id="TQL97355.1"/>
    </source>
</evidence>
<evidence type="ECO:0000256" key="2">
    <source>
        <dbReference type="ARBA" id="ARBA00023002"/>
    </source>
</evidence>
<dbReference type="PROSITE" id="PS00061">
    <property type="entry name" value="ADH_SHORT"/>
    <property type="match status" value="1"/>
</dbReference>
<dbReference type="SUPFAM" id="SSF51735">
    <property type="entry name" value="NAD(P)-binding Rossmann-fold domains"/>
    <property type="match status" value="1"/>
</dbReference>
<accession>A0A543CJX3</accession>
<dbReference type="InterPro" id="IPR036291">
    <property type="entry name" value="NAD(P)-bd_dom_sf"/>
</dbReference>
<dbReference type="PANTHER" id="PTHR44196:SF1">
    <property type="entry name" value="DEHYDROGENASE_REDUCTASE SDR FAMILY MEMBER 7B"/>
    <property type="match status" value="1"/>
</dbReference>
<protein>
    <submittedName>
        <fullName evidence="4">Short-subunit dehydrogenase</fullName>
    </submittedName>
</protein>
<dbReference type="EMBL" id="VFOZ01000001">
    <property type="protein sequence ID" value="TQL97355.1"/>
    <property type="molecule type" value="Genomic_DNA"/>
</dbReference>
<comment type="caution">
    <text evidence="4">The sequence shown here is derived from an EMBL/GenBank/DDBJ whole genome shotgun (WGS) entry which is preliminary data.</text>
</comment>
<sequence length="228" mass="23100">MPSAVRGSSVGGMKALITGASRGLGLALAGALAREGWELVLDARGGPALDKASAGLARTTVIAGDVSDPAHRAELVAAADGLDLLVNNASTLGATPLPALSGYPLDVLERAFAVNTLGPLALIQGVLPVLRERHGAIINISSDAAAEPYEGWGGYGATKAALEQISNVLAAEEPGVSVWWVDPGEMRTEMLAAAGEDVAAAPRPEDAAVPALLRLIGDRPPSGRYTAS</sequence>
<name>A0A543CJX3_9ACTN</name>
<dbReference type="InterPro" id="IPR020904">
    <property type="entry name" value="Sc_DH/Rdtase_CS"/>
</dbReference>
<dbReference type="GO" id="GO:0016020">
    <property type="term" value="C:membrane"/>
    <property type="evidence" value="ECO:0007669"/>
    <property type="project" value="TreeGrafter"/>
</dbReference>
<evidence type="ECO:0000256" key="3">
    <source>
        <dbReference type="RuleBase" id="RU000363"/>
    </source>
</evidence>
<keyword evidence="5" id="KW-1185">Reference proteome</keyword>
<dbReference type="Pfam" id="PF00106">
    <property type="entry name" value="adh_short"/>
    <property type="match status" value="1"/>
</dbReference>
<gene>
    <name evidence="4" type="ORF">FB559_2935</name>
</gene>
<dbReference type="AlphaFoldDB" id="A0A543CJX3"/>
<dbReference type="Proteomes" id="UP000316096">
    <property type="component" value="Unassembled WGS sequence"/>
</dbReference>
<reference evidence="4 5" key="1">
    <citation type="submission" date="2019-06" db="EMBL/GenBank/DDBJ databases">
        <title>Sequencing the genomes of 1000 actinobacteria strains.</title>
        <authorList>
            <person name="Klenk H.-P."/>
        </authorList>
    </citation>
    <scope>NUCLEOTIDE SEQUENCE [LARGE SCALE GENOMIC DNA]</scope>
    <source>
        <strain evidence="4 5">DSM 102200</strain>
    </source>
</reference>
<dbReference type="PRINTS" id="PR00081">
    <property type="entry name" value="GDHRDH"/>
</dbReference>
<keyword evidence="2" id="KW-0560">Oxidoreductase</keyword>
<dbReference type="InterPro" id="IPR002347">
    <property type="entry name" value="SDR_fam"/>
</dbReference>